<proteinExistence type="predicted"/>
<keyword evidence="1" id="KW-0472">Membrane</keyword>
<keyword evidence="3" id="KW-1185">Reference proteome</keyword>
<comment type="caution">
    <text evidence="2">The sequence shown here is derived from an EMBL/GenBank/DDBJ whole genome shotgun (WGS) entry which is preliminary data.</text>
</comment>
<feature type="transmembrane region" description="Helical" evidence="1">
    <location>
        <begin position="6"/>
        <end position="25"/>
    </location>
</feature>
<keyword evidence="1" id="KW-0812">Transmembrane</keyword>
<evidence type="ECO:0000313" key="3">
    <source>
        <dbReference type="Proteomes" id="UP001224122"/>
    </source>
</evidence>
<organism evidence="2 3">
    <name type="scientific">Neobacillus ginsengisoli</name>
    <dbReference type="NCBI Taxonomy" id="904295"/>
    <lineage>
        <taxon>Bacteria</taxon>
        <taxon>Bacillati</taxon>
        <taxon>Bacillota</taxon>
        <taxon>Bacilli</taxon>
        <taxon>Bacillales</taxon>
        <taxon>Bacillaceae</taxon>
        <taxon>Neobacillus</taxon>
    </lineage>
</organism>
<accession>A0ABT9XYT1</accession>
<sequence length="49" mass="5451">MATLFIDIWVGLTLPISLSVVFWVLEPIVIKDITGVSMNIHHSNSWSLG</sequence>
<dbReference type="EMBL" id="JAUSTW010000007">
    <property type="protein sequence ID" value="MDQ0200721.1"/>
    <property type="molecule type" value="Genomic_DNA"/>
</dbReference>
<dbReference type="Proteomes" id="UP001224122">
    <property type="component" value="Unassembled WGS sequence"/>
</dbReference>
<reference evidence="2 3" key="1">
    <citation type="submission" date="2023-07" db="EMBL/GenBank/DDBJ databases">
        <title>Genomic Encyclopedia of Type Strains, Phase IV (KMG-IV): sequencing the most valuable type-strain genomes for metagenomic binning, comparative biology and taxonomic classification.</title>
        <authorList>
            <person name="Goeker M."/>
        </authorList>
    </citation>
    <scope>NUCLEOTIDE SEQUENCE [LARGE SCALE GENOMIC DNA]</scope>
    <source>
        <strain evidence="2 3">DSM 27594</strain>
    </source>
</reference>
<protein>
    <submittedName>
        <fullName evidence="2">Uncharacterized protein</fullName>
    </submittedName>
</protein>
<gene>
    <name evidence="2" type="ORF">J2S10_003923</name>
</gene>
<keyword evidence="1" id="KW-1133">Transmembrane helix</keyword>
<name>A0ABT9XYT1_9BACI</name>
<evidence type="ECO:0000313" key="2">
    <source>
        <dbReference type="EMBL" id="MDQ0200721.1"/>
    </source>
</evidence>
<evidence type="ECO:0000256" key="1">
    <source>
        <dbReference type="SAM" id="Phobius"/>
    </source>
</evidence>